<proteinExistence type="predicted"/>
<dbReference type="EMBL" id="CAJVQC010015476">
    <property type="protein sequence ID" value="CAG8667570.1"/>
    <property type="molecule type" value="Genomic_DNA"/>
</dbReference>
<keyword evidence="2" id="KW-1185">Reference proteome</keyword>
<accession>A0ACA9NPB4</accession>
<sequence length="131" mass="14444">MPQQQKKRINATVACTNCRKRHGKCNTLTGENKCSNCSKRNLDCTFKEGNKRGPKSAADANPNVFITNLSSFIYDKRMSNNDQKIASSLNSSPNSFSASDSLLHPYSHTTTETPHPHINPYDEATVAPQTA</sequence>
<protein>
    <submittedName>
        <fullName evidence="1">13515_t:CDS:1</fullName>
    </submittedName>
</protein>
<organism evidence="1 2">
    <name type="scientific">Racocetra persica</name>
    <dbReference type="NCBI Taxonomy" id="160502"/>
    <lineage>
        <taxon>Eukaryota</taxon>
        <taxon>Fungi</taxon>
        <taxon>Fungi incertae sedis</taxon>
        <taxon>Mucoromycota</taxon>
        <taxon>Glomeromycotina</taxon>
        <taxon>Glomeromycetes</taxon>
        <taxon>Diversisporales</taxon>
        <taxon>Gigasporaceae</taxon>
        <taxon>Racocetra</taxon>
    </lineage>
</organism>
<feature type="non-terminal residue" evidence="1">
    <location>
        <position position="131"/>
    </location>
</feature>
<evidence type="ECO:0000313" key="2">
    <source>
        <dbReference type="Proteomes" id="UP000789920"/>
    </source>
</evidence>
<name>A0ACA9NPB4_9GLOM</name>
<dbReference type="Proteomes" id="UP000789920">
    <property type="component" value="Unassembled WGS sequence"/>
</dbReference>
<gene>
    <name evidence="1" type="ORF">RPERSI_LOCUS8538</name>
</gene>
<comment type="caution">
    <text evidence="1">The sequence shown here is derived from an EMBL/GenBank/DDBJ whole genome shotgun (WGS) entry which is preliminary data.</text>
</comment>
<reference evidence="1" key="1">
    <citation type="submission" date="2021-06" db="EMBL/GenBank/DDBJ databases">
        <authorList>
            <person name="Kallberg Y."/>
            <person name="Tangrot J."/>
            <person name="Rosling A."/>
        </authorList>
    </citation>
    <scope>NUCLEOTIDE SEQUENCE</scope>
    <source>
        <strain evidence="1">MA461A</strain>
    </source>
</reference>
<evidence type="ECO:0000313" key="1">
    <source>
        <dbReference type="EMBL" id="CAG8667570.1"/>
    </source>
</evidence>